<dbReference type="AlphaFoldDB" id="A0A9Q5SJG8"/>
<name>A0A9Q5SJG8_BACTU</name>
<dbReference type="PRINTS" id="PR01759">
    <property type="entry name" value="CAPSULEPROTC"/>
</dbReference>
<dbReference type="GO" id="GO:0045227">
    <property type="term" value="P:capsule polysaccharide biosynthetic process"/>
    <property type="evidence" value="ECO:0007669"/>
    <property type="project" value="InterPro"/>
</dbReference>
<dbReference type="NCBIfam" id="TIGR04011">
    <property type="entry name" value="poly_gGlu_PgsC"/>
    <property type="match status" value="1"/>
</dbReference>
<reference evidence="2 3" key="1">
    <citation type="submission" date="2016-10" db="EMBL/GenBank/DDBJ databases">
        <title>Comparative genomics of Bacillus thuringiensis reveals a path to pathogens against multiple invertebrate hosts.</title>
        <authorList>
            <person name="Zheng J."/>
            <person name="Gao Q."/>
            <person name="Liu H."/>
            <person name="Peng D."/>
            <person name="Ruan L."/>
            <person name="Sun M."/>
        </authorList>
    </citation>
    <scope>NUCLEOTIDE SEQUENCE [LARGE SCALE GENOMIC DNA]</scope>
    <source>
        <strain evidence="2">BGSC 4BB1</strain>
    </source>
</reference>
<evidence type="ECO:0000313" key="2">
    <source>
        <dbReference type="EMBL" id="OTX53136.1"/>
    </source>
</evidence>
<evidence type="ECO:0000256" key="1">
    <source>
        <dbReference type="SAM" id="Phobius"/>
    </source>
</evidence>
<dbReference type="Proteomes" id="UP000194733">
    <property type="component" value="Unassembled WGS sequence"/>
</dbReference>
<keyword evidence="1" id="KW-1133">Transmembrane helix</keyword>
<proteinExistence type="predicted"/>
<feature type="transmembrane region" description="Helical" evidence="1">
    <location>
        <begin position="45"/>
        <end position="65"/>
    </location>
</feature>
<accession>A0A9Q5SJG8</accession>
<dbReference type="EMBL" id="NFCY01000015">
    <property type="protein sequence ID" value="OTX53136.1"/>
    <property type="molecule type" value="Genomic_DNA"/>
</dbReference>
<keyword evidence="1" id="KW-0812">Transmembrane</keyword>
<dbReference type="InterPro" id="IPR008338">
    <property type="entry name" value="Capsule_biosynth_CapC"/>
</dbReference>
<feature type="transmembrane region" description="Helical" evidence="1">
    <location>
        <begin position="127"/>
        <end position="149"/>
    </location>
</feature>
<sequence>MFGSDLYIALVLGVTLSLIFTEKTGILPSGLVVAGYLALIFDQPIFMLIVLLISVLTYLIVTKGIARFTILYGRRKFTAMLITGICLKLVFDYLYPVLPFEVYEFRGIGVIVPGLIANTIQKQGVPLTIGSTLFLSGLTFVILNVYYFFEL</sequence>
<protein>
    <submittedName>
        <fullName evidence="2">Poly-gamma-glutamate biosynthesis protein PgsC</fullName>
    </submittedName>
</protein>
<dbReference type="Pfam" id="PF14102">
    <property type="entry name" value="Caps_synth_CapC"/>
    <property type="match status" value="1"/>
</dbReference>
<evidence type="ECO:0000313" key="3">
    <source>
        <dbReference type="Proteomes" id="UP000194733"/>
    </source>
</evidence>
<gene>
    <name evidence="2" type="ORF">BK724_04630</name>
</gene>
<keyword evidence="1" id="KW-0472">Membrane</keyword>
<dbReference type="RefSeq" id="WP_065212011.1">
    <property type="nucleotide sequence ID" value="NZ_NFCY01000015.1"/>
</dbReference>
<feature type="transmembrane region" description="Helical" evidence="1">
    <location>
        <begin position="77"/>
        <end position="96"/>
    </location>
</feature>
<organism evidence="2 3">
    <name type="scientific">Bacillus thuringiensis serovar sooncheon</name>
    <dbReference type="NCBI Taxonomy" id="180891"/>
    <lineage>
        <taxon>Bacteria</taxon>
        <taxon>Bacillati</taxon>
        <taxon>Bacillota</taxon>
        <taxon>Bacilli</taxon>
        <taxon>Bacillales</taxon>
        <taxon>Bacillaceae</taxon>
        <taxon>Bacillus</taxon>
        <taxon>Bacillus cereus group</taxon>
    </lineage>
</organism>
<dbReference type="GO" id="GO:0016020">
    <property type="term" value="C:membrane"/>
    <property type="evidence" value="ECO:0007669"/>
    <property type="project" value="InterPro"/>
</dbReference>
<comment type="caution">
    <text evidence="2">The sequence shown here is derived from an EMBL/GenBank/DDBJ whole genome shotgun (WGS) entry which is preliminary data.</text>
</comment>